<dbReference type="EMBL" id="FNAV01000045">
    <property type="protein sequence ID" value="SDF66723.1"/>
    <property type="molecule type" value="Genomic_DNA"/>
</dbReference>
<evidence type="ECO:0000313" key="5">
    <source>
        <dbReference type="Proteomes" id="UP000198994"/>
    </source>
</evidence>
<accession>A0A1G7MY43</accession>
<dbReference type="STRING" id="282683.SAMN04488105_14511"/>
<gene>
    <name evidence="4" type="ORF">SAMN04488105_14511</name>
</gene>
<feature type="domain" description="Integrase DNA-binding" evidence="3">
    <location>
        <begin position="5"/>
        <end position="90"/>
    </location>
</feature>
<dbReference type="InterPro" id="IPR025166">
    <property type="entry name" value="Integrase_DNA_bind_dom"/>
</dbReference>
<comment type="similarity">
    <text evidence="1">Belongs to the 'phage' integrase family.</text>
</comment>
<dbReference type="PANTHER" id="PTHR30629">
    <property type="entry name" value="PROPHAGE INTEGRASE"/>
    <property type="match status" value="1"/>
</dbReference>
<dbReference type="Proteomes" id="UP000198994">
    <property type="component" value="Unassembled WGS sequence"/>
</dbReference>
<dbReference type="RefSeq" id="WP_242661897.1">
    <property type="nucleotide sequence ID" value="NZ_FNAV01000045.1"/>
</dbReference>
<keyword evidence="2" id="KW-0229">DNA integration</keyword>
<evidence type="ECO:0000256" key="1">
    <source>
        <dbReference type="ARBA" id="ARBA00008857"/>
    </source>
</evidence>
<reference evidence="5" key="1">
    <citation type="submission" date="2016-10" db="EMBL/GenBank/DDBJ databases">
        <authorList>
            <person name="Varghese N."/>
            <person name="Submissions S."/>
        </authorList>
    </citation>
    <scope>NUCLEOTIDE SEQUENCE [LARGE SCALE GENOMIC DNA]</scope>
    <source>
        <strain evidence="5">DSM 10146</strain>
    </source>
</reference>
<dbReference type="Pfam" id="PF13356">
    <property type="entry name" value="Arm-DNA-bind_3"/>
    <property type="match status" value="1"/>
</dbReference>
<keyword evidence="5" id="KW-1185">Reference proteome</keyword>
<protein>
    <recommendedName>
        <fullName evidence="3">Integrase DNA-binding domain-containing protein</fullName>
    </recommendedName>
</protein>
<dbReference type="AlphaFoldDB" id="A0A1G7MY43"/>
<evidence type="ECO:0000256" key="2">
    <source>
        <dbReference type="ARBA" id="ARBA00022908"/>
    </source>
</evidence>
<dbReference type="InterPro" id="IPR038488">
    <property type="entry name" value="Integrase_DNA-bd_sf"/>
</dbReference>
<proteinExistence type="inferred from homology"/>
<evidence type="ECO:0000313" key="4">
    <source>
        <dbReference type="EMBL" id="SDF66723.1"/>
    </source>
</evidence>
<dbReference type="Gene3D" id="3.30.160.390">
    <property type="entry name" value="Integrase, DNA-binding domain"/>
    <property type="match status" value="1"/>
</dbReference>
<sequence length="105" mass="12217">MPKITKRLVESVKSQKKDYVVWDSDLSGFGLRVFASGKRSYVIQYRRDGRSRRYTIGLHGIWTAETARREAKVQLGRVAQGDDPAEERHEDRQAMTVQQLCERYV</sequence>
<dbReference type="GO" id="GO:0015074">
    <property type="term" value="P:DNA integration"/>
    <property type="evidence" value="ECO:0007669"/>
    <property type="project" value="UniProtKB-KW"/>
</dbReference>
<organism evidence="4 5">
    <name type="scientific">Salipiger thiooxidans</name>
    <dbReference type="NCBI Taxonomy" id="282683"/>
    <lineage>
        <taxon>Bacteria</taxon>
        <taxon>Pseudomonadati</taxon>
        <taxon>Pseudomonadota</taxon>
        <taxon>Alphaproteobacteria</taxon>
        <taxon>Rhodobacterales</taxon>
        <taxon>Roseobacteraceae</taxon>
        <taxon>Salipiger</taxon>
    </lineage>
</organism>
<dbReference type="InterPro" id="IPR050808">
    <property type="entry name" value="Phage_Integrase"/>
</dbReference>
<dbReference type="PANTHER" id="PTHR30629:SF2">
    <property type="entry name" value="PROPHAGE INTEGRASE INTS-RELATED"/>
    <property type="match status" value="1"/>
</dbReference>
<evidence type="ECO:0000259" key="3">
    <source>
        <dbReference type="Pfam" id="PF13356"/>
    </source>
</evidence>
<name>A0A1G7MY43_9RHOB</name>